<feature type="transmembrane region" description="Helical" evidence="15">
    <location>
        <begin position="419"/>
        <end position="439"/>
    </location>
</feature>
<keyword evidence="8" id="KW-0915">Sodium</keyword>
<feature type="transmembrane region" description="Helical" evidence="15">
    <location>
        <begin position="117"/>
        <end position="141"/>
    </location>
</feature>
<evidence type="ECO:0000256" key="8">
    <source>
        <dbReference type="ARBA" id="ARBA00023053"/>
    </source>
</evidence>
<keyword evidence="10 15" id="KW-0472">Membrane</keyword>
<evidence type="ECO:0000256" key="4">
    <source>
        <dbReference type="ARBA" id="ARBA00022692"/>
    </source>
</evidence>
<evidence type="ECO:0000256" key="7">
    <source>
        <dbReference type="ARBA" id="ARBA00022989"/>
    </source>
</evidence>
<feature type="transmembrane region" description="Helical" evidence="15">
    <location>
        <begin position="459"/>
        <end position="484"/>
    </location>
</feature>
<feature type="region of interest" description="Disordered" evidence="14">
    <location>
        <begin position="518"/>
        <end position="537"/>
    </location>
</feature>
<keyword evidence="5" id="KW-0769">Symport</keyword>
<evidence type="ECO:0000256" key="10">
    <source>
        <dbReference type="ARBA" id="ARBA00023136"/>
    </source>
</evidence>
<feature type="compositionally biased region" description="Basic and acidic residues" evidence="14">
    <location>
        <begin position="521"/>
        <end position="537"/>
    </location>
</feature>
<evidence type="ECO:0000256" key="13">
    <source>
        <dbReference type="RuleBase" id="RU362091"/>
    </source>
</evidence>
<keyword evidence="9" id="KW-0406">Ion transport</keyword>
<dbReference type="GO" id="GO:0005307">
    <property type="term" value="F:choline:sodium symporter activity"/>
    <property type="evidence" value="ECO:0007669"/>
    <property type="project" value="TreeGrafter"/>
</dbReference>
<evidence type="ECO:0000256" key="1">
    <source>
        <dbReference type="ARBA" id="ARBA00004141"/>
    </source>
</evidence>
<feature type="transmembrane region" description="Helical" evidence="15">
    <location>
        <begin position="45"/>
        <end position="62"/>
    </location>
</feature>
<keyword evidence="7 15" id="KW-1133">Transmembrane helix</keyword>
<dbReference type="PROSITE" id="PS50283">
    <property type="entry name" value="NA_SOLUT_SYMP_3"/>
    <property type="match status" value="1"/>
</dbReference>
<dbReference type="Gene3D" id="1.20.1730.10">
    <property type="entry name" value="Sodium/glucose cotransporter"/>
    <property type="match status" value="1"/>
</dbReference>
<comment type="subcellular location">
    <subcellularLocation>
        <location evidence="1">Membrane</location>
        <topology evidence="1">Multi-pass membrane protein</topology>
    </subcellularLocation>
</comment>
<dbReference type="Pfam" id="PF00474">
    <property type="entry name" value="SSF"/>
    <property type="match status" value="1"/>
</dbReference>
<keyword evidence="6" id="KW-0530">Neurotransmitter biosynthesis</keyword>
<dbReference type="GeneID" id="111127923"/>
<reference evidence="17" key="1">
    <citation type="submission" date="2025-08" db="UniProtKB">
        <authorList>
            <consortium name="RefSeq"/>
        </authorList>
    </citation>
    <scope>IDENTIFICATION</scope>
    <source>
        <tissue evidence="17">Whole sample</tissue>
    </source>
</reference>
<feature type="transmembrane region" description="Helical" evidence="15">
    <location>
        <begin position="222"/>
        <end position="239"/>
    </location>
</feature>
<comment type="similarity">
    <text evidence="2 13">Belongs to the sodium:solute symporter (SSF) (TC 2.A.21) family.</text>
</comment>
<evidence type="ECO:0000256" key="11">
    <source>
        <dbReference type="ARBA" id="ARBA00023180"/>
    </source>
</evidence>
<feature type="transmembrane region" description="Helical" evidence="15">
    <location>
        <begin position="316"/>
        <end position="341"/>
    </location>
</feature>
<keyword evidence="4 15" id="KW-0812">Transmembrane</keyword>
<feature type="transmembrane region" description="Helical" evidence="15">
    <location>
        <begin position="181"/>
        <end position="202"/>
    </location>
</feature>
<dbReference type="RefSeq" id="XP_022328961.1">
    <property type="nucleotide sequence ID" value="XM_022473253.1"/>
</dbReference>
<feature type="transmembrane region" description="Helical" evidence="15">
    <location>
        <begin position="260"/>
        <end position="282"/>
    </location>
</feature>
<evidence type="ECO:0000256" key="12">
    <source>
        <dbReference type="ARBA" id="ARBA00023201"/>
    </source>
</evidence>
<evidence type="ECO:0000313" key="17">
    <source>
        <dbReference type="RefSeq" id="XP_022328961.1"/>
    </source>
</evidence>
<feature type="transmembrane region" description="Helical" evidence="15">
    <location>
        <begin position="153"/>
        <end position="174"/>
    </location>
</feature>
<evidence type="ECO:0000256" key="2">
    <source>
        <dbReference type="ARBA" id="ARBA00006434"/>
    </source>
</evidence>
<evidence type="ECO:0000256" key="5">
    <source>
        <dbReference type="ARBA" id="ARBA00022847"/>
    </source>
</evidence>
<dbReference type="InterPro" id="IPR052244">
    <property type="entry name" value="Choline_transporter"/>
</dbReference>
<dbReference type="GO" id="GO:0008292">
    <property type="term" value="P:acetylcholine biosynthetic process"/>
    <property type="evidence" value="ECO:0007669"/>
    <property type="project" value="TreeGrafter"/>
</dbReference>
<evidence type="ECO:0000256" key="15">
    <source>
        <dbReference type="SAM" id="Phobius"/>
    </source>
</evidence>
<sequence length="537" mass="57978">MAVFVAGLIGVVVFYIAILVIGLIAGRKKSRSSDSQFLADRDLGLFVSSFTLSATMVGGAYISGTASEIATKGLVNTVAPIGYNLGIAIAGVAFAPKVRRAGYVTIFDLFQLKFGKNMGAVLFFNELFANIFWEAAILGALGASLKSIIGLDMNVAVITSACVAVVYTFFGGLYSVAYTDVLQLIFIGVGLILALPFVFTHNAVDLSRVEGKWFGSVATEHIGNYIDTFVVVTIGGIPWQSYYQRVLACKSPSMARNATLVSVIYSMILFVPPALIGLAGAATDWNATSYEGSLPLSDTEWESILPNVLQYLCPTVVSVIALGALSAAVMSSADSIILAVGSVVARNIYQNILRPKASDREVVWVFRICVVIVGALGTILALTVQNVYGLLVLCGDLMAVSQFPQLVCALWVKASNTYGSLAGLVVGLLMRVLGGDPVLGMKAVIKYPFYDPKHNQQMFPFKILATVCSILVIIAISYITNFVFTRNYLSHKFDIFNCFPKEKTEKCDEHENSAMLQLNNEDLHNEKSDKKLDDSQQ</sequence>
<evidence type="ECO:0000256" key="9">
    <source>
        <dbReference type="ARBA" id="ARBA00023065"/>
    </source>
</evidence>
<keyword evidence="16" id="KW-1185">Reference proteome</keyword>
<dbReference type="InterPro" id="IPR001734">
    <property type="entry name" value="Na/solute_symporter"/>
</dbReference>
<feature type="transmembrane region" description="Helical" evidence="15">
    <location>
        <begin position="388"/>
        <end position="412"/>
    </location>
</feature>
<dbReference type="CDD" id="cd11474">
    <property type="entry name" value="SLC5sbd_CHT"/>
    <property type="match status" value="1"/>
</dbReference>
<protein>
    <submittedName>
        <fullName evidence="17">High-affinity choline transporter 1-like</fullName>
    </submittedName>
</protein>
<dbReference type="OrthoDB" id="546820at2759"/>
<organism evidence="16 17">
    <name type="scientific">Crassostrea virginica</name>
    <name type="common">Eastern oyster</name>
    <dbReference type="NCBI Taxonomy" id="6565"/>
    <lineage>
        <taxon>Eukaryota</taxon>
        <taxon>Metazoa</taxon>
        <taxon>Spiralia</taxon>
        <taxon>Lophotrochozoa</taxon>
        <taxon>Mollusca</taxon>
        <taxon>Bivalvia</taxon>
        <taxon>Autobranchia</taxon>
        <taxon>Pteriomorphia</taxon>
        <taxon>Ostreida</taxon>
        <taxon>Ostreoidea</taxon>
        <taxon>Ostreidae</taxon>
        <taxon>Crassostrea</taxon>
    </lineage>
</organism>
<dbReference type="PANTHER" id="PTHR45897">
    <property type="entry name" value="HIGH-AFFINITY CHOLINE TRANSPORTER 1"/>
    <property type="match status" value="1"/>
</dbReference>
<gene>
    <name evidence="17" type="primary">LOC111127923</name>
</gene>
<dbReference type="PANTHER" id="PTHR45897:SF4">
    <property type="entry name" value="HIGH-AFFINITY CHOLINE TRANSPORTER 1"/>
    <property type="match status" value="1"/>
</dbReference>
<evidence type="ECO:0000256" key="3">
    <source>
        <dbReference type="ARBA" id="ARBA00022448"/>
    </source>
</evidence>
<feature type="transmembrane region" description="Helical" evidence="15">
    <location>
        <begin position="6"/>
        <end position="25"/>
    </location>
</feature>
<dbReference type="Proteomes" id="UP000694844">
    <property type="component" value="Chromosome 4"/>
</dbReference>
<name>A0A8B8DPP8_CRAVI</name>
<keyword evidence="12" id="KW-0739">Sodium transport</keyword>
<keyword evidence="3" id="KW-0813">Transport</keyword>
<keyword evidence="11" id="KW-0325">Glycoprotein</keyword>
<evidence type="ECO:0000256" key="6">
    <source>
        <dbReference type="ARBA" id="ARBA00022979"/>
    </source>
</evidence>
<dbReference type="InterPro" id="IPR038377">
    <property type="entry name" value="Na/Glc_symporter_sf"/>
</dbReference>
<feature type="transmembrane region" description="Helical" evidence="15">
    <location>
        <begin position="362"/>
        <end position="382"/>
    </location>
</feature>
<dbReference type="GO" id="GO:0005886">
    <property type="term" value="C:plasma membrane"/>
    <property type="evidence" value="ECO:0007669"/>
    <property type="project" value="TreeGrafter"/>
</dbReference>
<proteinExistence type="inferred from homology"/>
<dbReference type="KEGG" id="cvn:111127923"/>
<evidence type="ECO:0000313" key="16">
    <source>
        <dbReference type="Proteomes" id="UP000694844"/>
    </source>
</evidence>
<feature type="transmembrane region" description="Helical" evidence="15">
    <location>
        <begin position="74"/>
        <end position="96"/>
    </location>
</feature>
<dbReference type="AlphaFoldDB" id="A0A8B8DPP8"/>
<evidence type="ECO:0000256" key="14">
    <source>
        <dbReference type="SAM" id="MobiDB-lite"/>
    </source>
</evidence>
<accession>A0A8B8DPP8</accession>